<name>A0A095YSJ8_9BURK</name>
<dbReference type="OrthoDB" id="9814432at2"/>
<dbReference type="NCBIfam" id="NF041023">
    <property type="entry name" value="PP0621_fam"/>
    <property type="match status" value="1"/>
</dbReference>
<evidence type="ECO:0000313" key="2">
    <source>
        <dbReference type="Proteomes" id="UP000029629"/>
    </source>
</evidence>
<organism evidence="1 2">
    <name type="scientific">Oligella urethralis DNF00040</name>
    <dbReference type="NCBI Taxonomy" id="1401065"/>
    <lineage>
        <taxon>Bacteria</taxon>
        <taxon>Pseudomonadati</taxon>
        <taxon>Pseudomonadota</taxon>
        <taxon>Betaproteobacteria</taxon>
        <taxon>Burkholderiales</taxon>
        <taxon>Alcaligenaceae</taxon>
        <taxon>Oligella</taxon>
    </lineage>
</organism>
<evidence type="ECO:0008006" key="3">
    <source>
        <dbReference type="Google" id="ProtNLM"/>
    </source>
</evidence>
<dbReference type="RefSeq" id="WP_036561076.1">
    <property type="nucleotide sequence ID" value="NZ_JRNI01000095.1"/>
</dbReference>
<protein>
    <recommendedName>
        <fullName evidence="3">MYND finger</fullName>
    </recommendedName>
</protein>
<evidence type="ECO:0000313" key="1">
    <source>
        <dbReference type="EMBL" id="KGF25380.1"/>
    </source>
</evidence>
<dbReference type="EMBL" id="JRNI01000095">
    <property type="protein sequence ID" value="KGF25380.1"/>
    <property type="molecule type" value="Genomic_DNA"/>
</dbReference>
<accession>A0A095YSJ8</accession>
<gene>
    <name evidence="1" type="ORF">HMPREF2130_11220</name>
</gene>
<comment type="caution">
    <text evidence="1">The sequence shown here is derived from an EMBL/GenBank/DDBJ whole genome shotgun (WGS) entry which is preliminary data.</text>
</comment>
<reference evidence="1 2" key="1">
    <citation type="submission" date="2014-07" db="EMBL/GenBank/DDBJ databases">
        <authorList>
            <person name="McCorrison J."/>
            <person name="Sanka R."/>
            <person name="Torralba M."/>
            <person name="Gillis M."/>
            <person name="Haft D.H."/>
            <person name="Methe B."/>
            <person name="Sutton G."/>
            <person name="Nelson K.E."/>
        </authorList>
    </citation>
    <scope>NUCLEOTIDE SEQUENCE [LARGE SCALE GENOMIC DNA]</scope>
    <source>
        <strain evidence="1 2">DNF00040</strain>
    </source>
</reference>
<dbReference type="InterPro" id="IPR049708">
    <property type="entry name" value="PP0621-like"/>
</dbReference>
<keyword evidence="2" id="KW-1185">Reference proteome</keyword>
<dbReference type="eggNOG" id="ENOG5033BBV">
    <property type="taxonomic scope" value="Bacteria"/>
</dbReference>
<dbReference type="Proteomes" id="UP000029629">
    <property type="component" value="Unassembled WGS sequence"/>
</dbReference>
<sequence length="80" mass="8931">MRLLLLIIIALIALVLVNRALSNARRTIQAKQAEERAQATKSIPMAQCSHCGVHIPENEAVHYKNKTWCSLEHAKTADKV</sequence>
<dbReference type="AlphaFoldDB" id="A0A095YSJ8"/>
<proteinExistence type="predicted"/>